<dbReference type="PANTHER" id="PTHR33570">
    <property type="entry name" value="4-CARBOXYMUCONOLACTONE DECARBOXYLASE FAMILY PROTEIN"/>
    <property type="match status" value="1"/>
</dbReference>
<dbReference type="InterPro" id="IPR029032">
    <property type="entry name" value="AhpD-like"/>
</dbReference>
<comment type="caution">
    <text evidence="2">The sequence shown here is derived from an EMBL/GenBank/DDBJ whole genome shotgun (WGS) entry which is preliminary data.</text>
</comment>
<organism evidence="2 3">
    <name type="scientific">Streptomyces mexicanus</name>
    <dbReference type="NCBI Taxonomy" id="178566"/>
    <lineage>
        <taxon>Bacteria</taxon>
        <taxon>Bacillati</taxon>
        <taxon>Actinomycetota</taxon>
        <taxon>Actinomycetes</taxon>
        <taxon>Kitasatosporales</taxon>
        <taxon>Streptomycetaceae</taxon>
        <taxon>Streptomyces</taxon>
    </lineage>
</organism>
<sequence>MSTPLNAVCLQGFIARNVQEHGGLGRRERVLLAIAADTGVGAGSVLEADVRGALAAGVLSLAELREVALHLSAYQGYPRAVRLDECITRVWEALVREHADVVEEAPGAPAAADRSPAEVYAEVVRRPLPERDGRFHRAVNEFVWGELWNRGVLTFRDRRVLSLVSTALAGHEMPLRIHVTGALDSGDLGPEELEEVAVQFATSVGMPSGQLLARVVEEESAGIRKQTDAM</sequence>
<evidence type="ECO:0000313" key="3">
    <source>
        <dbReference type="Proteomes" id="UP000517694"/>
    </source>
</evidence>
<dbReference type="AlphaFoldDB" id="A0A7X1HYJ2"/>
<proteinExistence type="predicted"/>
<dbReference type="SUPFAM" id="SSF69118">
    <property type="entry name" value="AhpD-like"/>
    <property type="match status" value="1"/>
</dbReference>
<gene>
    <name evidence="2" type="ORF">H1R13_08340</name>
</gene>
<name>A0A7X1HYJ2_9ACTN</name>
<accession>A0A7X1HYJ2</accession>
<dbReference type="Pfam" id="PF02627">
    <property type="entry name" value="CMD"/>
    <property type="match status" value="2"/>
</dbReference>
<dbReference type="InterPro" id="IPR052512">
    <property type="entry name" value="4CMD/NDH-1_regulator"/>
</dbReference>
<evidence type="ECO:0000259" key="1">
    <source>
        <dbReference type="Pfam" id="PF02627"/>
    </source>
</evidence>
<feature type="domain" description="Carboxymuconolactone decarboxylase-like" evidence="1">
    <location>
        <begin position="19"/>
        <end position="82"/>
    </location>
</feature>
<dbReference type="GO" id="GO:0051920">
    <property type="term" value="F:peroxiredoxin activity"/>
    <property type="evidence" value="ECO:0007669"/>
    <property type="project" value="InterPro"/>
</dbReference>
<keyword evidence="3" id="KW-1185">Reference proteome</keyword>
<dbReference type="Proteomes" id="UP000517694">
    <property type="component" value="Unassembled WGS sequence"/>
</dbReference>
<dbReference type="Gene3D" id="1.20.1290.10">
    <property type="entry name" value="AhpD-like"/>
    <property type="match status" value="1"/>
</dbReference>
<reference evidence="2 3" key="1">
    <citation type="submission" date="2020-08" db="EMBL/GenBank/DDBJ databases">
        <title>Whole-Genome Sequence of French Clinical Streptomyces mexicanus Strain Q0842.</title>
        <authorList>
            <person name="Boxberger M."/>
            <person name="La Scola B."/>
        </authorList>
    </citation>
    <scope>NUCLEOTIDE SEQUENCE [LARGE SCALE GENOMIC DNA]</scope>
    <source>
        <strain evidence="2 3">Marseille-Q0842</strain>
    </source>
</reference>
<dbReference type="RefSeq" id="WP_159663569.1">
    <property type="nucleotide sequence ID" value="NZ_JACMHY010000002.1"/>
</dbReference>
<dbReference type="EMBL" id="JACMHY010000002">
    <property type="protein sequence ID" value="MBC2865010.1"/>
    <property type="molecule type" value="Genomic_DNA"/>
</dbReference>
<protein>
    <submittedName>
        <fullName evidence="2">Carboxymuconolactone decarboxylase family protein</fullName>
    </submittedName>
</protein>
<dbReference type="InterPro" id="IPR003779">
    <property type="entry name" value="CMD-like"/>
</dbReference>
<dbReference type="PANTHER" id="PTHR33570:SF2">
    <property type="entry name" value="CARBOXYMUCONOLACTONE DECARBOXYLASE-LIKE DOMAIN-CONTAINING PROTEIN"/>
    <property type="match status" value="1"/>
</dbReference>
<feature type="domain" description="Carboxymuconolactone decarboxylase-like" evidence="1">
    <location>
        <begin position="135"/>
        <end position="217"/>
    </location>
</feature>
<evidence type="ECO:0000313" key="2">
    <source>
        <dbReference type="EMBL" id="MBC2865010.1"/>
    </source>
</evidence>
<dbReference type="OrthoDB" id="9802489at2"/>